<evidence type="ECO:0000259" key="12">
    <source>
        <dbReference type="SMART" id="SM00984"/>
    </source>
</evidence>
<feature type="compositionally biased region" description="Basic and acidic residues" evidence="11">
    <location>
        <begin position="517"/>
        <end position="533"/>
    </location>
</feature>
<evidence type="ECO:0000256" key="2">
    <source>
        <dbReference type="ARBA" id="ARBA00006601"/>
    </source>
</evidence>
<evidence type="ECO:0000256" key="7">
    <source>
        <dbReference type="ARBA" id="ARBA00023027"/>
    </source>
</evidence>
<feature type="binding site" description="in chain A" evidence="10">
    <location>
        <position position="334"/>
    </location>
    <ligand>
        <name>NAD(+)</name>
        <dbReference type="ChEBI" id="CHEBI:57540"/>
        <note>ligand shared between homodimeric partners</note>
    </ligand>
</feature>
<dbReference type="InterPro" id="IPR008927">
    <property type="entry name" value="6-PGluconate_DH-like_C_sf"/>
</dbReference>
<feature type="binding site" description="in chain A" evidence="9">
    <location>
        <position position="327"/>
    </location>
    <ligand>
        <name>GDP-alpha-D-mannuronate</name>
        <dbReference type="ChEBI" id="CHEBI:84886"/>
        <note>ligand shared between homodimeric partners</note>
    </ligand>
</feature>
<dbReference type="AlphaFoldDB" id="A0A499UTC2"/>
<evidence type="ECO:0000256" key="10">
    <source>
        <dbReference type="PIRSR" id="PIRSR500135-3"/>
    </source>
</evidence>
<dbReference type="Pfam" id="PF03721">
    <property type="entry name" value="UDPG_MGDP_dh_N"/>
    <property type="match status" value="1"/>
</dbReference>
<dbReference type="InterPro" id="IPR014027">
    <property type="entry name" value="UDP-Glc/GDP-Man_DH_C"/>
</dbReference>
<dbReference type="PIRSF" id="PIRSF500135">
    <property type="entry name" value="GDPman_DH"/>
    <property type="match status" value="1"/>
</dbReference>
<keyword evidence="5" id="KW-0016">Alginate biosynthesis</keyword>
<dbReference type="GO" id="GO:0042121">
    <property type="term" value="P:alginic acid biosynthetic process"/>
    <property type="evidence" value="ECO:0007669"/>
    <property type="project" value="UniProtKB-UniPathway"/>
</dbReference>
<dbReference type="PANTHER" id="PTHR43750:SF1">
    <property type="entry name" value="GDP-MANNOSE 6-DEHYDROGENASE"/>
    <property type="match status" value="1"/>
</dbReference>
<proteinExistence type="inferred from homology"/>
<dbReference type="SUPFAM" id="SSF51735">
    <property type="entry name" value="NAD(P)-binding Rossmann-fold domains"/>
    <property type="match status" value="1"/>
</dbReference>
<feature type="binding site" description="in chain A" evidence="10">
    <location>
        <position position="86"/>
    </location>
    <ligand>
        <name>NAD(+)</name>
        <dbReference type="ChEBI" id="CHEBI:57540"/>
        <note>ligand shared between homodimeric partners</note>
    </ligand>
</feature>
<dbReference type="InterPro" id="IPR036291">
    <property type="entry name" value="NAD(P)-bd_dom_sf"/>
</dbReference>
<protein>
    <recommendedName>
        <fullName evidence="4">GDP-mannose 6-dehydrogenase</fullName>
        <ecNumber evidence="3">1.1.1.132</ecNumber>
    </recommendedName>
</protein>
<feature type="binding site" description="in chain A" evidence="9">
    <location>
        <position position="164"/>
    </location>
    <ligand>
        <name>GDP-alpha-D-mannuronate</name>
        <dbReference type="ChEBI" id="CHEBI:84886"/>
        <note>ligand shared between homodimeric partners</note>
    </ligand>
</feature>
<feature type="binding site" description="in chain A" evidence="9">
    <location>
        <position position="260"/>
    </location>
    <ligand>
        <name>GDP-alpha-D-mannuronate</name>
        <dbReference type="ChEBI" id="CHEBI:84886"/>
        <note>ligand shared between homodimeric partners</note>
    </ligand>
</feature>
<organism evidence="13 14">
    <name type="scientific">Streptomyces antimycoticus</name>
    <dbReference type="NCBI Taxonomy" id="68175"/>
    <lineage>
        <taxon>Bacteria</taxon>
        <taxon>Bacillati</taxon>
        <taxon>Actinomycetota</taxon>
        <taxon>Actinomycetes</taxon>
        <taxon>Kitasatosporales</taxon>
        <taxon>Streptomycetaceae</taxon>
        <taxon>Streptomyces</taxon>
        <taxon>Streptomyces violaceusniger group</taxon>
    </lineage>
</organism>
<sequence length="564" mass="60552">MRVSVFGLGYVGCVSAACLASMGHEVIGVDVNQMKVDLVNDGRAPVVEERIGELIAEVVRTGALRATGDVREAIMDSEVSLVCVGTPSEPNGSLCTTYLERVTEQIGAALAEGAEQGGRQTVVFRSTMLPGTCLNLLVPILEKNVGGTAGVDFGVAVNPEFLREGTSVRDFFDPPKTVIGELDPASGDAVMALYDGLPGEVFRVPVPTAEAIKYADNAFHGLKIGFANELGAVCQALGVDSHQVMDVFLADRKLNISPAYLRPGFAFGGSCLPKDLRSLVHAAQRADVSVPILAHVLPSNSEHLQRAVDLVERTGKRRIGMFGLSFKPGTDDLRESPLVELAERLFGKGYDLRIYDANVNLSRLIGANREYIENRLPHLAQLLAESVGEVLEHAEVCLVGTRDPAVLAALPQSDGPVLVDLIRLPDAEARRAEPGTWALLGDTPFDETAGGDGSHRRALILVENLSVPFDRRVWQECTTLRDAGWEVHVICPRGKSGTRSPRRRSTGCGSTATRCARPPEDRPGTCGSTDRRCGTRSGWPARSARSTWSTPATRRICCSCRHGG</sequence>
<keyword evidence="7 10" id="KW-0520">NAD</keyword>
<evidence type="ECO:0000256" key="8">
    <source>
        <dbReference type="PIRSR" id="PIRSR500135-1"/>
    </source>
</evidence>
<feature type="active site" description="Nucleophile" evidence="8">
    <location>
        <position position="271"/>
    </location>
</feature>
<evidence type="ECO:0000256" key="11">
    <source>
        <dbReference type="SAM" id="MobiDB-lite"/>
    </source>
</evidence>
<evidence type="ECO:0000313" key="14">
    <source>
        <dbReference type="Proteomes" id="UP000463951"/>
    </source>
</evidence>
<dbReference type="Proteomes" id="UP000463951">
    <property type="component" value="Chromosome"/>
</dbReference>
<feature type="region of interest" description="Disordered" evidence="11">
    <location>
        <begin position="495"/>
        <end position="547"/>
    </location>
</feature>
<feature type="binding site" description="in chain A" evidence="10">
    <location>
        <position position="11"/>
    </location>
    <ligand>
        <name>NAD(+)</name>
        <dbReference type="ChEBI" id="CHEBI:57540"/>
        <note>ligand shared between homodimeric partners</note>
    </ligand>
</feature>
<dbReference type="PIRSF" id="PIRSF000124">
    <property type="entry name" value="UDPglc_GDPman_dh"/>
    <property type="match status" value="1"/>
</dbReference>
<dbReference type="InterPro" id="IPR017476">
    <property type="entry name" value="UDP-Glc/GDP-Man"/>
</dbReference>
<dbReference type="SUPFAM" id="SSF48179">
    <property type="entry name" value="6-phosphogluconate dehydrogenase C-terminal domain-like"/>
    <property type="match status" value="1"/>
</dbReference>
<evidence type="ECO:0000256" key="1">
    <source>
        <dbReference type="ARBA" id="ARBA00005182"/>
    </source>
</evidence>
<feature type="binding site" description="in chain A" evidence="9">
    <location>
        <position position="220"/>
    </location>
    <ligand>
        <name>GDP-alpha-D-mannuronate</name>
        <dbReference type="ChEBI" id="CHEBI:84886"/>
        <note>ligand shared between homodimeric partners</note>
    </ligand>
</feature>
<dbReference type="EC" id="1.1.1.132" evidence="3"/>
<feature type="binding site" description="in chain A" evidence="10">
    <location>
        <position position="35"/>
    </location>
    <ligand>
        <name>NAD(+)</name>
        <dbReference type="ChEBI" id="CHEBI:57540"/>
        <note>ligand shared between homodimeric partners</note>
    </ligand>
</feature>
<evidence type="ECO:0000256" key="9">
    <source>
        <dbReference type="PIRSR" id="PIRSR500135-2"/>
    </source>
</evidence>
<dbReference type="PROSITE" id="PS51257">
    <property type="entry name" value="PROKAR_LIPOPROTEIN"/>
    <property type="match status" value="1"/>
</dbReference>
<dbReference type="InterPro" id="IPR001732">
    <property type="entry name" value="UDP-Glc/GDP-Man_DH_N"/>
</dbReference>
<dbReference type="InterPro" id="IPR014026">
    <property type="entry name" value="UDP-Glc/GDP-Man_DH_dimer"/>
</dbReference>
<dbReference type="NCBIfam" id="TIGR03026">
    <property type="entry name" value="NDP-sugDHase"/>
    <property type="match status" value="1"/>
</dbReference>
<keyword evidence="6" id="KW-0560">Oxidoreductase</keyword>
<reference evidence="13 14" key="1">
    <citation type="journal article" date="2020" name="Int. J. Syst. Evol. Microbiol.">
        <title>Reclassification of Streptomyces castelarensis and Streptomyces sporoclivatus as later heterotypic synonyms of Streptomyces antimycoticus.</title>
        <authorList>
            <person name="Komaki H."/>
            <person name="Tamura T."/>
        </authorList>
    </citation>
    <scope>NUCLEOTIDE SEQUENCE [LARGE SCALE GENOMIC DNA]</scope>
    <source>
        <strain evidence="13 14">NBRC 100767</strain>
    </source>
</reference>
<feature type="binding site" description="in chain A" evidence="10">
    <location>
        <position position="274"/>
    </location>
    <ligand>
        <name>NAD(+)</name>
        <dbReference type="ChEBI" id="CHEBI:57540"/>
        <note>ligand shared between homodimeric partners</note>
    </ligand>
</feature>
<dbReference type="UniPathway" id="UPA00286"/>
<feature type="domain" description="UDP-glucose/GDP-mannose dehydrogenase C-terminal" evidence="12">
    <location>
        <begin position="320"/>
        <end position="427"/>
    </location>
</feature>
<dbReference type="Pfam" id="PF00984">
    <property type="entry name" value="UDPG_MGDP_dh"/>
    <property type="match status" value="1"/>
</dbReference>
<evidence type="ECO:0000313" key="13">
    <source>
        <dbReference type="EMBL" id="BBJ45253.1"/>
    </source>
</evidence>
<feature type="binding site" description="in chain B" evidence="9">
    <location>
        <position position="262"/>
    </location>
    <ligand>
        <name>GDP-alpha-D-mannuronate</name>
        <dbReference type="ChEBI" id="CHEBI:84886"/>
        <note>ligand shared between homodimeric partners</note>
    </ligand>
</feature>
<evidence type="ECO:0000256" key="3">
    <source>
        <dbReference type="ARBA" id="ARBA00012932"/>
    </source>
</evidence>
<dbReference type="SMART" id="SM00984">
    <property type="entry name" value="UDPG_MGDP_dh_C"/>
    <property type="match status" value="1"/>
</dbReference>
<name>A0A499UTC2_9ACTN</name>
<dbReference type="EMBL" id="AP019620">
    <property type="protein sequence ID" value="BBJ45253.1"/>
    <property type="molecule type" value="Genomic_DNA"/>
</dbReference>
<feature type="binding site" description="in chain A" evidence="10">
    <location>
        <position position="10"/>
    </location>
    <ligand>
        <name>NAD(+)</name>
        <dbReference type="ChEBI" id="CHEBI:57540"/>
        <note>ligand shared between homodimeric partners</note>
    </ligand>
</feature>
<feature type="binding site" description="in chain A" evidence="9">
    <location>
        <position position="217"/>
    </location>
    <ligand>
        <name>GDP-alpha-D-mannuronate</name>
        <dbReference type="ChEBI" id="CHEBI:84886"/>
        <note>ligand shared between homodimeric partners</note>
    </ligand>
</feature>
<feature type="binding site" description="in chain A" evidence="10">
    <location>
        <position position="127"/>
    </location>
    <ligand>
        <name>NAD(+)</name>
        <dbReference type="ChEBI" id="CHEBI:57540"/>
        <note>ligand shared between homodimeric partners</note>
    </ligand>
</feature>
<dbReference type="GO" id="GO:0047919">
    <property type="term" value="F:GDP-mannose 6-dehydrogenase activity"/>
    <property type="evidence" value="ECO:0007669"/>
    <property type="project" value="UniProtKB-EC"/>
</dbReference>
<evidence type="ECO:0000256" key="6">
    <source>
        <dbReference type="ARBA" id="ARBA00023002"/>
    </source>
</evidence>
<feature type="binding site" description="in chain A" evidence="9">
    <location>
        <position position="228"/>
    </location>
    <ligand>
        <name>GDP-alpha-D-mannuronate</name>
        <dbReference type="ChEBI" id="CHEBI:84886"/>
        <note>ligand shared between homodimeric partners</note>
    </ligand>
</feature>
<dbReference type="PANTHER" id="PTHR43750">
    <property type="entry name" value="UDP-GLUCOSE 6-DEHYDROGENASE TUAD"/>
    <property type="match status" value="1"/>
</dbReference>
<dbReference type="Gene3D" id="1.20.5.170">
    <property type="match status" value="1"/>
</dbReference>
<evidence type="ECO:0000256" key="4">
    <source>
        <dbReference type="ARBA" id="ARBA00020994"/>
    </source>
</evidence>
<dbReference type="SUPFAM" id="SSF52413">
    <property type="entry name" value="UDP-glucose/GDP-mannose dehydrogenase C-terminal domain"/>
    <property type="match status" value="1"/>
</dbReference>
<evidence type="ECO:0000256" key="5">
    <source>
        <dbReference type="ARBA" id="ARBA00022841"/>
    </source>
</evidence>
<dbReference type="Gene3D" id="3.40.50.720">
    <property type="entry name" value="NAD(P)-binding Rossmann-like Domain"/>
    <property type="match status" value="2"/>
</dbReference>
<feature type="binding site" description="in chain A" evidence="9">
    <location>
        <position position="268"/>
    </location>
    <ligand>
        <name>GDP-alpha-D-mannuronate</name>
        <dbReference type="ChEBI" id="CHEBI:84886"/>
        <note>ligand shared between homodimeric partners</note>
    </ligand>
</feature>
<comment type="pathway">
    <text evidence="1">Glycan biosynthesis; alginate biosynthesis.</text>
</comment>
<gene>
    <name evidence="13" type="ORF">SSPO_079710</name>
</gene>
<feature type="binding site" description="in chain B" evidence="9">
    <location>
        <position position="265"/>
    </location>
    <ligand>
        <name>GDP-alpha-D-mannuronate</name>
        <dbReference type="ChEBI" id="CHEBI:84886"/>
        <note>ligand shared between homodimeric partners</note>
    </ligand>
</feature>
<comment type="similarity">
    <text evidence="2">Belongs to the UDP-glucose/GDP-mannose dehydrogenase family.</text>
</comment>
<feature type="binding site" description="in chain A" evidence="9">
    <location>
        <position position="213"/>
    </location>
    <ligand>
        <name>GDP-alpha-D-mannuronate</name>
        <dbReference type="ChEBI" id="CHEBI:84886"/>
        <note>ligand shared between homodimeric partners</note>
    </ligand>
</feature>
<dbReference type="InterPro" id="IPR028358">
    <property type="entry name" value="GDPman_DH"/>
</dbReference>
<dbReference type="Pfam" id="PF03720">
    <property type="entry name" value="UDPG_MGDP_dh_C"/>
    <property type="match status" value="1"/>
</dbReference>
<dbReference type="GO" id="GO:0051287">
    <property type="term" value="F:NAD binding"/>
    <property type="evidence" value="ECO:0007669"/>
    <property type="project" value="InterPro"/>
</dbReference>
<feature type="binding site" description="in chain A" evidence="10">
    <location>
        <position position="30"/>
    </location>
    <ligand>
        <name>NAD(+)</name>
        <dbReference type="ChEBI" id="CHEBI:57540"/>
        <note>ligand shared between homodimeric partners</note>
    </ligand>
</feature>
<accession>A0A499UTC2</accession>
<dbReference type="InterPro" id="IPR036220">
    <property type="entry name" value="UDP-Glc/GDP-Man_DH_C_sf"/>
</dbReference>